<reference evidence="7 8" key="1">
    <citation type="submission" date="2023-07" db="EMBL/GenBank/DDBJ databases">
        <title>Description of novel actinomycetes strains, isolated from tidal flat sediment.</title>
        <authorList>
            <person name="Lu C."/>
        </authorList>
    </citation>
    <scope>NUCLEOTIDE SEQUENCE [LARGE SCALE GENOMIC DNA]</scope>
    <source>
        <strain evidence="7 8">SYSU T00b441</strain>
    </source>
</reference>
<dbReference type="Proteomes" id="UP001232536">
    <property type="component" value="Unassembled WGS sequence"/>
</dbReference>
<evidence type="ECO:0000313" key="7">
    <source>
        <dbReference type="EMBL" id="MDO8106786.1"/>
    </source>
</evidence>
<comment type="similarity">
    <text evidence="1">Belongs to the transglycosylase family. Rpf subfamily.</text>
</comment>
<dbReference type="Pfam" id="PF06737">
    <property type="entry name" value="Transglycosylas"/>
    <property type="match status" value="1"/>
</dbReference>
<dbReference type="SUPFAM" id="SSF53955">
    <property type="entry name" value="Lysozyme-like"/>
    <property type="match status" value="1"/>
</dbReference>
<keyword evidence="5" id="KW-0472">Membrane</keyword>
<dbReference type="Gene3D" id="1.10.530.10">
    <property type="match status" value="1"/>
</dbReference>
<dbReference type="InterPro" id="IPR023346">
    <property type="entry name" value="Lysozyme-like_dom_sf"/>
</dbReference>
<dbReference type="RefSeq" id="WP_304600431.1">
    <property type="nucleotide sequence ID" value="NZ_JAUQYO010000001.1"/>
</dbReference>
<gene>
    <name evidence="7" type="ORF">Q6348_06190</name>
</gene>
<evidence type="ECO:0000256" key="1">
    <source>
        <dbReference type="ARBA" id="ARBA00010830"/>
    </source>
</evidence>
<evidence type="ECO:0000313" key="8">
    <source>
        <dbReference type="Proteomes" id="UP001232536"/>
    </source>
</evidence>
<keyword evidence="3" id="KW-0378">Hydrolase</keyword>
<dbReference type="InterPro" id="IPR007137">
    <property type="entry name" value="DUF348"/>
</dbReference>
<organism evidence="7 8">
    <name type="scientific">Actinotalea lenta</name>
    <dbReference type="NCBI Taxonomy" id="3064654"/>
    <lineage>
        <taxon>Bacteria</taxon>
        <taxon>Bacillati</taxon>
        <taxon>Actinomycetota</taxon>
        <taxon>Actinomycetes</taxon>
        <taxon>Micrococcales</taxon>
        <taxon>Cellulomonadaceae</taxon>
        <taxon>Actinotalea</taxon>
    </lineage>
</organism>
<keyword evidence="8" id="KW-1185">Reference proteome</keyword>
<dbReference type="InterPro" id="IPR010618">
    <property type="entry name" value="RPF"/>
</dbReference>
<feature type="domain" description="G5" evidence="6">
    <location>
        <begin position="229"/>
        <end position="309"/>
    </location>
</feature>
<evidence type="ECO:0000256" key="2">
    <source>
        <dbReference type="ARBA" id="ARBA00022729"/>
    </source>
</evidence>
<name>A0ABT9D7G8_9CELL</name>
<feature type="transmembrane region" description="Helical" evidence="5">
    <location>
        <begin position="43"/>
        <end position="63"/>
    </location>
</feature>
<protein>
    <submittedName>
        <fullName evidence="7">G5 domain-containing protein</fullName>
    </submittedName>
</protein>
<keyword evidence="2" id="KW-0732">Signal</keyword>
<evidence type="ECO:0000259" key="6">
    <source>
        <dbReference type="PROSITE" id="PS51109"/>
    </source>
</evidence>
<dbReference type="Pfam" id="PF03990">
    <property type="entry name" value="DUF348"/>
    <property type="match status" value="3"/>
</dbReference>
<sequence length="402" mass="41748">MPGWNDDRNLVRFSLRRTQTQQPAPDGATDLPTPDDSRRRRRIPIVLATTGALVLAGAGVAFAQAHKTVTLDVDGQREQVSTFAGTVSGLLGDQAVTIGTHDALTPTASTALSDGATIVVRHAHRVQVSVDGATSTVWSTALSAADALGALQARGSDVALVPARSTTGRVALPLRLAAAGTVDVLADGSTSTVSATGDVASALAAAKVSVGPRDRVLVHTVDGRLTVQVQRVVVEDKTETSPVDFSTTTRKTSALYTGQKRTVRKGEPGVRTVVYRVTTVDGKETERTKVSDEVTQAPVDAVVEVGTKARPARPAPVVSSPVGGDVWAALAQCESGGNPRAVSSNGLYYGLYQFTVGTWQAMGGSGLPSQASPAEQTARAKALQARSGWGQWPACSLKLGLR</sequence>
<dbReference type="PROSITE" id="PS51109">
    <property type="entry name" value="G5"/>
    <property type="match status" value="1"/>
</dbReference>
<dbReference type="Gene3D" id="2.20.230.10">
    <property type="entry name" value="Resuscitation-promoting factor rpfb"/>
    <property type="match status" value="1"/>
</dbReference>
<evidence type="ECO:0000256" key="5">
    <source>
        <dbReference type="SAM" id="Phobius"/>
    </source>
</evidence>
<dbReference type="SMART" id="SM01208">
    <property type="entry name" value="G5"/>
    <property type="match status" value="1"/>
</dbReference>
<dbReference type="CDD" id="cd13925">
    <property type="entry name" value="RPF"/>
    <property type="match status" value="1"/>
</dbReference>
<dbReference type="InterPro" id="IPR011098">
    <property type="entry name" value="G5_dom"/>
</dbReference>
<evidence type="ECO:0000256" key="3">
    <source>
        <dbReference type="ARBA" id="ARBA00022801"/>
    </source>
</evidence>
<keyword evidence="5" id="KW-0812">Transmembrane</keyword>
<feature type="region of interest" description="Disordered" evidence="4">
    <location>
        <begin position="16"/>
        <end position="40"/>
    </location>
</feature>
<accession>A0ABT9D7G8</accession>
<dbReference type="Pfam" id="PF07501">
    <property type="entry name" value="G5"/>
    <property type="match status" value="1"/>
</dbReference>
<dbReference type="EMBL" id="JAUQYP010000001">
    <property type="protein sequence ID" value="MDO8106786.1"/>
    <property type="molecule type" value="Genomic_DNA"/>
</dbReference>
<keyword evidence="5" id="KW-1133">Transmembrane helix</keyword>
<proteinExistence type="inferred from homology"/>
<evidence type="ECO:0000256" key="4">
    <source>
        <dbReference type="SAM" id="MobiDB-lite"/>
    </source>
</evidence>
<comment type="caution">
    <text evidence="7">The sequence shown here is derived from an EMBL/GenBank/DDBJ whole genome shotgun (WGS) entry which is preliminary data.</text>
</comment>